<dbReference type="SUPFAM" id="SSF56235">
    <property type="entry name" value="N-terminal nucleophile aminohydrolases (Ntn hydrolases)"/>
    <property type="match status" value="1"/>
</dbReference>
<evidence type="ECO:0008006" key="8">
    <source>
        <dbReference type="Google" id="ProtNLM"/>
    </source>
</evidence>
<comment type="similarity">
    <text evidence="1">Belongs to the gamma-glutamyltransferase family.</text>
</comment>
<dbReference type="InterPro" id="IPR043137">
    <property type="entry name" value="GGT_ssub_C"/>
</dbReference>
<reference evidence="6 7" key="1">
    <citation type="submission" date="2020-04" db="EMBL/GenBank/DDBJ databases">
        <title>Nesterenkonia sp. nov., isolated from marine sediment.</title>
        <authorList>
            <person name="Zhang G."/>
        </authorList>
    </citation>
    <scope>NUCLEOTIDE SEQUENCE [LARGE SCALE GENOMIC DNA]</scope>
    <source>
        <strain evidence="6 7">MY13</strain>
    </source>
</reference>
<protein>
    <recommendedName>
        <fullName evidence="8">Gamma-glutamyltransferase</fullName>
    </recommendedName>
</protein>
<evidence type="ECO:0000256" key="2">
    <source>
        <dbReference type="ARBA" id="ARBA00022679"/>
    </source>
</evidence>
<dbReference type="GO" id="GO:0016787">
    <property type="term" value="F:hydrolase activity"/>
    <property type="evidence" value="ECO:0007669"/>
    <property type="project" value="UniProtKB-KW"/>
</dbReference>
<evidence type="ECO:0000256" key="3">
    <source>
        <dbReference type="ARBA" id="ARBA00022801"/>
    </source>
</evidence>
<dbReference type="PANTHER" id="PTHR43199">
    <property type="entry name" value="GLUTATHIONE HYDROLASE"/>
    <property type="match status" value="1"/>
</dbReference>
<keyword evidence="4" id="KW-0865">Zymogen</keyword>
<evidence type="ECO:0000313" key="7">
    <source>
        <dbReference type="Proteomes" id="UP000523139"/>
    </source>
</evidence>
<feature type="compositionally biased region" description="Low complexity" evidence="5">
    <location>
        <begin position="38"/>
        <end position="50"/>
    </location>
</feature>
<keyword evidence="2" id="KW-0808">Transferase</keyword>
<accession>A0A7X8TIV0</accession>
<dbReference type="PROSITE" id="PS51257">
    <property type="entry name" value="PROKAR_LIPOPROTEIN"/>
    <property type="match status" value="1"/>
</dbReference>
<dbReference type="InterPro" id="IPR051792">
    <property type="entry name" value="GGT_bact"/>
</dbReference>
<proteinExistence type="inferred from homology"/>
<evidence type="ECO:0000256" key="1">
    <source>
        <dbReference type="ARBA" id="ARBA00009381"/>
    </source>
</evidence>
<evidence type="ECO:0000256" key="5">
    <source>
        <dbReference type="SAM" id="MobiDB-lite"/>
    </source>
</evidence>
<feature type="region of interest" description="Disordered" evidence="5">
    <location>
        <begin position="28"/>
        <end position="57"/>
    </location>
</feature>
<keyword evidence="7" id="KW-1185">Reference proteome</keyword>
<dbReference type="EMBL" id="JABAHY010000004">
    <property type="protein sequence ID" value="NLS09561.1"/>
    <property type="molecule type" value="Genomic_DNA"/>
</dbReference>
<comment type="caution">
    <text evidence="6">The sequence shown here is derived from an EMBL/GenBank/DDBJ whole genome shotgun (WGS) entry which is preliminary data.</text>
</comment>
<gene>
    <name evidence="6" type="ORF">HGQ17_05965</name>
</gene>
<feature type="compositionally biased region" description="Low complexity" evidence="5">
    <location>
        <begin position="363"/>
        <end position="375"/>
    </location>
</feature>
<dbReference type="GO" id="GO:0016740">
    <property type="term" value="F:transferase activity"/>
    <property type="evidence" value="ECO:0007669"/>
    <property type="project" value="UniProtKB-KW"/>
</dbReference>
<name>A0A7X8TIV0_9MICC</name>
<dbReference type="RefSeq" id="WP_168887060.1">
    <property type="nucleotide sequence ID" value="NZ_JABAHY010000004.1"/>
</dbReference>
<feature type="region of interest" description="Disordered" evidence="5">
    <location>
        <begin position="363"/>
        <end position="384"/>
    </location>
</feature>
<organism evidence="6 7">
    <name type="scientific">Nesterenkonia sedimenti</name>
    <dbReference type="NCBI Taxonomy" id="1463632"/>
    <lineage>
        <taxon>Bacteria</taxon>
        <taxon>Bacillati</taxon>
        <taxon>Actinomycetota</taxon>
        <taxon>Actinomycetes</taxon>
        <taxon>Micrococcales</taxon>
        <taxon>Micrococcaceae</taxon>
        <taxon>Nesterenkonia</taxon>
    </lineage>
</organism>
<dbReference type="AlphaFoldDB" id="A0A7X8TIV0"/>
<evidence type="ECO:0000256" key="4">
    <source>
        <dbReference type="ARBA" id="ARBA00023145"/>
    </source>
</evidence>
<dbReference type="InterPro" id="IPR043138">
    <property type="entry name" value="GGT_lsub"/>
</dbReference>
<dbReference type="Gene3D" id="1.10.246.130">
    <property type="match status" value="1"/>
</dbReference>
<dbReference type="InterPro" id="IPR029055">
    <property type="entry name" value="Ntn_hydrolases_N"/>
</dbReference>
<evidence type="ECO:0000313" key="6">
    <source>
        <dbReference type="EMBL" id="NLS09561.1"/>
    </source>
</evidence>
<dbReference type="Proteomes" id="UP000523139">
    <property type="component" value="Unassembled WGS sequence"/>
</dbReference>
<keyword evidence="3" id="KW-0378">Hydrolase</keyword>
<sequence>MHSKTHRHPFTTSAAMLITSGIVVTACSTEEPTPEEPAPTSAEPSATAAAPEDEDQEEVEEAAAVLDQQGISAGNQEAVDAAEEIFAQGGNAVDAAIAAAFAVSVAEPLSSGVGGGGSVIIAEPGQEPVFIDYREVVNSSGDIPSNQIGVPGFVAGMGQLHADYGQLEWAELLAPAIGLGEDGVDVAPYLAERIATGNGPEYLAGNETFNPGGTPLNAGETLVQPELAHTLQQLADQGWQELYTGDLAESLADQIDGVDSQSLENYEVVTDVPVRGDLGDYQVVSAAPALPGAALIQLLQIAEAEGIAEMPAESPEYVDALSRAWNIAEDTIQTQLGDPAFVDVPVEEITDSGVNAEIQATGEDQAPQAAPAAPEDSADPNTTHISVVDEDGITVSMTNTLTDFWGSGEFVDGYFMNNALSRFDTVNSAANQPEPGRRSVTWSNPTMVFDDQDRPVMAIGSPGGIQLINALATVITQWTLHEADLQEAVNTTRYRSDGTLLYAEEGQLSDIQDELNSLGWQIEDWPSTSFGSVQALTIDYENGTITGADDPRRAGTHTVIDH</sequence>
<dbReference type="PRINTS" id="PR01210">
    <property type="entry name" value="GGTRANSPTASE"/>
</dbReference>
<dbReference type="PANTHER" id="PTHR43199:SF1">
    <property type="entry name" value="GLUTATHIONE HYDROLASE PROENZYME"/>
    <property type="match status" value="1"/>
</dbReference>
<dbReference type="Gene3D" id="3.60.20.40">
    <property type="match status" value="1"/>
</dbReference>
<dbReference type="Pfam" id="PF01019">
    <property type="entry name" value="G_glu_transpept"/>
    <property type="match status" value="1"/>
</dbReference>